<dbReference type="SUPFAM" id="SSF46785">
    <property type="entry name" value="Winged helix' DNA-binding domain"/>
    <property type="match status" value="1"/>
</dbReference>
<reference evidence="6" key="1">
    <citation type="journal article" date="2021" name="PeerJ">
        <title>Extensive microbial diversity within the chicken gut microbiome revealed by metagenomics and culture.</title>
        <authorList>
            <person name="Gilroy R."/>
            <person name="Ravi A."/>
            <person name="Getino M."/>
            <person name="Pursley I."/>
            <person name="Horton D.L."/>
            <person name="Alikhan N.F."/>
            <person name="Baker D."/>
            <person name="Gharbi K."/>
            <person name="Hall N."/>
            <person name="Watson M."/>
            <person name="Adriaenssens E.M."/>
            <person name="Foster-Nyarko E."/>
            <person name="Jarju S."/>
            <person name="Secka A."/>
            <person name="Antonio M."/>
            <person name="Oren A."/>
            <person name="Chaudhuri R.R."/>
            <person name="La Ragione R."/>
            <person name="Hildebrand F."/>
            <person name="Pallen M.J."/>
        </authorList>
    </citation>
    <scope>NUCLEOTIDE SEQUENCE</scope>
    <source>
        <strain evidence="6">CHK173-259</strain>
    </source>
</reference>
<keyword evidence="2" id="KW-0805">Transcription regulation</keyword>
<organism evidence="6 7">
    <name type="scientific">Candidatus Levilactobacillus faecigallinarum</name>
    <dbReference type="NCBI Taxonomy" id="2838638"/>
    <lineage>
        <taxon>Bacteria</taxon>
        <taxon>Bacillati</taxon>
        <taxon>Bacillota</taxon>
        <taxon>Bacilli</taxon>
        <taxon>Lactobacillales</taxon>
        <taxon>Lactobacillaceae</taxon>
        <taxon>Levilactobacillus</taxon>
    </lineage>
</organism>
<evidence type="ECO:0000256" key="2">
    <source>
        <dbReference type="ARBA" id="ARBA00023015"/>
    </source>
</evidence>
<dbReference type="Pfam" id="PF00126">
    <property type="entry name" value="HTH_1"/>
    <property type="match status" value="1"/>
</dbReference>
<dbReference type="PRINTS" id="PR00039">
    <property type="entry name" value="HTHLYSR"/>
</dbReference>
<dbReference type="GO" id="GO:0032993">
    <property type="term" value="C:protein-DNA complex"/>
    <property type="evidence" value="ECO:0007669"/>
    <property type="project" value="TreeGrafter"/>
</dbReference>
<name>A0A9D1QS68_9LACO</name>
<dbReference type="Proteomes" id="UP000886822">
    <property type="component" value="Unassembled WGS sequence"/>
</dbReference>
<evidence type="ECO:0000256" key="3">
    <source>
        <dbReference type="ARBA" id="ARBA00023125"/>
    </source>
</evidence>
<protein>
    <submittedName>
        <fullName evidence="6">LysR family transcriptional regulator</fullName>
    </submittedName>
</protein>
<sequence>MIEPYLLAELVVFARTGTLAKTAATLHVTQPSVTRGMQKLETDLGVRLFDRQPNRITLTATGRVAASEAANVLTAQAHLLEHVHNANRAQQRIRVASTLPGPLHLLEALTDQFPPQAQIDPDFLPTDHLQTALTTQAVTLVLSDQAIHTDAVTSHYLGTEALAINLDQFMFQANQPTITFTELHGLSFLVLQDIGTWRNIIQEEIPDAKFLYQQQQAAFMEITKYSDFPYFSTNFSRLLPRQTATTDDNRVCIPISDDRAHMAIYGAYLKTEQQRVTPLLDRLVQSWPTTEKTPDK</sequence>
<dbReference type="GO" id="GO:0003700">
    <property type="term" value="F:DNA-binding transcription factor activity"/>
    <property type="evidence" value="ECO:0007669"/>
    <property type="project" value="InterPro"/>
</dbReference>
<dbReference type="InterPro" id="IPR036388">
    <property type="entry name" value="WH-like_DNA-bd_sf"/>
</dbReference>
<comment type="similarity">
    <text evidence="1">Belongs to the LysR transcriptional regulatory family.</text>
</comment>
<evidence type="ECO:0000313" key="6">
    <source>
        <dbReference type="EMBL" id="HIW72048.1"/>
    </source>
</evidence>
<keyword evidence="3" id="KW-0238">DNA-binding</keyword>
<dbReference type="GO" id="GO:0003677">
    <property type="term" value="F:DNA binding"/>
    <property type="evidence" value="ECO:0007669"/>
    <property type="project" value="UniProtKB-KW"/>
</dbReference>
<gene>
    <name evidence="6" type="ORF">H9875_05405</name>
</gene>
<dbReference type="AlphaFoldDB" id="A0A9D1QS68"/>
<evidence type="ECO:0000256" key="4">
    <source>
        <dbReference type="ARBA" id="ARBA00023163"/>
    </source>
</evidence>
<dbReference type="PANTHER" id="PTHR30346">
    <property type="entry name" value="TRANSCRIPTIONAL DUAL REGULATOR HCAR-RELATED"/>
    <property type="match status" value="1"/>
</dbReference>
<keyword evidence="4" id="KW-0804">Transcription</keyword>
<dbReference type="Gene3D" id="1.10.10.10">
    <property type="entry name" value="Winged helix-like DNA-binding domain superfamily/Winged helix DNA-binding domain"/>
    <property type="match status" value="1"/>
</dbReference>
<dbReference type="InterPro" id="IPR000847">
    <property type="entry name" value="LysR_HTH_N"/>
</dbReference>
<reference evidence="6" key="2">
    <citation type="submission" date="2021-04" db="EMBL/GenBank/DDBJ databases">
        <authorList>
            <person name="Gilroy R."/>
        </authorList>
    </citation>
    <scope>NUCLEOTIDE SEQUENCE</scope>
    <source>
        <strain evidence="6">CHK173-259</strain>
    </source>
</reference>
<accession>A0A9D1QS68</accession>
<proteinExistence type="inferred from homology"/>
<evidence type="ECO:0000259" key="5">
    <source>
        <dbReference type="PROSITE" id="PS50931"/>
    </source>
</evidence>
<evidence type="ECO:0000256" key="1">
    <source>
        <dbReference type="ARBA" id="ARBA00009437"/>
    </source>
</evidence>
<dbReference type="EMBL" id="DXGJ01000042">
    <property type="protein sequence ID" value="HIW72048.1"/>
    <property type="molecule type" value="Genomic_DNA"/>
</dbReference>
<comment type="caution">
    <text evidence="6">The sequence shown here is derived from an EMBL/GenBank/DDBJ whole genome shotgun (WGS) entry which is preliminary data.</text>
</comment>
<evidence type="ECO:0000313" key="7">
    <source>
        <dbReference type="Proteomes" id="UP000886822"/>
    </source>
</evidence>
<dbReference type="InterPro" id="IPR036390">
    <property type="entry name" value="WH_DNA-bd_sf"/>
</dbReference>
<dbReference type="PANTHER" id="PTHR30346:SF28">
    <property type="entry name" value="HTH-TYPE TRANSCRIPTIONAL REGULATOR CYNR"/>
    <property type="match status" value="1"/>
</dbReference>
<feature type="domain" description="HTH lysR-type" evidence="5">
    <location>
        <begin position="2"/>
        <end position="59"/>
    </location>
</feature>
<dbReference type="PROSITE" id="PS50931">
    <property type="entry name" value="HTH_LYSR"/>
    <property type="match status" value="1"/>
</dbReference>